<dbReference type="AlphaFoldDB" id="A0AAV9A7A0"/>
<evidence type="ECO:0000313" key="2">
    <source>
        <dbReference type="Proteomes" id="UP001179952"/>
    </source>
</evidence>
<dbReference type="EMBL" id="JAUJYN010000012">
    <property type="protein sequence ID" value="KAK1260082.1"/>
    <property type="molecule type" value="Genomic_DNA"/>
</dbReference>
<proteinExistence type="predicted"/>
<dbReference type="PANTHER" id="PTHR31276:SF10">
    <property type="entry name" value="PROTEIN MIZU-KUSSEI 1-LIKE"/>
    <property type="match status" value="1"/>
</dbReference>
<keyword evidence="2" id="KW-1185">Reference proteome</keyword>
<accession>A0AAV9A7A0</accession>
<dbReference type="GO" id="GO:0010274">
    <property type="term" value="P:hydrotropism"/>
    <property type="evidence" value="ECO:0007669"/>
    <property type="project" value="InterPro"/>
</dbReference>
<comment type="caution">
    <text evidence="1">The sequence shown here is derived from an EMBL/GenBank/DDBJ whole genome shotgun (WGS) entry which is preliminary data.</text>
</comment>
<organism evidence="1 2">
    <name type="scientific">Acorus gramineus</name>
    <name type="common">Dwarf sweet flag</name>
    <dbReference type="NCBI Taxonomy" id="55184"/>
    <lineage>
        <taxon>Eukaryota</taxon>
        <taxon>Viridiplantae</taxon>
        <taxon>Streptophyta</taxon>
        <taxon>Embryophyta</taxon>
        <taxon>Tracheophyta</taxon>
        <taxon>Spermatophyta</taxon>
        <taxon>Magnoliopsida</taxon>
        <taxon>Liliopsida</taxon>
        <taxon>Acoraceae</taxon>
        <taxon>Acorus</taxon>
    </lineage>
</organism>
<evidence type="ECO:0000313" key="1">
    <source>
        <dbReference type="EMBL" id="KAK1260082.1"/>
    </source>
</evidence>
<name>A0AAV9A7A0_ACOGR</name>
<dbReference type="InterPro" id="IPR006460">
    <property type="entry name" value="MIZ1-like_pln"/>
</dbReference>
<sequence>MHEKRKMMNMSTSRRPSLQIINTSTDVDCTKDVRFRRSFRSLVECMVPACCAFPTTLHDHPHHPNPNPTTSTTSVTATFFGHRRGHVSFCIQDHHHHHHPHHPLLLLEFSIPTTTLAREMQHGLLRIALECDRPAKPSASGGGAGLFDVPVWALYCNGKKAGFAVRRHVSEEDWRVLKMMRSVSVGAGVIPGEEEEMMYLRARFERVVGSVDSESFHMINPVGSSGQELSVFFMRS</sequence>
<reference evidence="1" key="2">
    <citation type="submission" date="2023-06" db="EMBL/GenBank/DDBJ databases">
        <authorList>
            <person name="Ma L."/>
            <person name="Liu K.-W."/>
            <person name="Li Z."/>
            <person name="Hsiao Y.-Y."/>
            <person name="Qi Y."/>
            <person name="Fu T."/>
            <person name="Tang G."/>
            <person name="Zhang D."/>
            <person name="Sun W.-H."/>
            <person name="Liu D.-K."/>
            <person name="Li Y."/>
            <person name="Chen G.-Z."/>
            <person name="Liu X.-D."/>
            <person name="Liao X.-Y."/>
            <person name="Jiang Y.-T."/>
            <person name="Yu X."/>
            <person name="Hao Y."/>
            <person name="Huang J."/>
            <person name="Zhao X.-W."/>
            <person name="Ke S."/>
            <person name="Chen Y.-Y."/>
            <person name="Wu W.-L."/>
            <person name="Hsu J.-L."/>
            <person name="Lin Y.-F."/>
            <person name="Huang M.-D."/>
            <person name="Li C.-Y."/>
            <person name="Huang L."/>
            <person name="Wang Z.-W."/>
            <person name="Zhao X."/>
            <person name="Zhong W.-Y."/>
            <person name="Peng D.-H."/>
            <person name="Ahmad S."/>
            <person name="Lan S."/>
            <person name="Zhang J.-S."/>
            <person name="Tsai W.-C."/>
            <person name="Van De Peer Y."/>
            <person name="Liu Z.-J."/>
        </authorList>
    </citation>
    <scope>NUCLEOTIDE SEQUENCE</scope>
    <source>
        <strain evidence="1">SCP</strain>
        <tissue evidence="1">Leaves</tissue>
    </source>
</reference>
<dbReference type="Pfam" id="PF04759">
    <property type="entry name" value="DUF617"/>
    <property type="match status" value="1"/>
</dbReference>
<protein>
    <recommendedName>
        <fullName evidence="3">Protein MIZU-KUSSEI 1-like</fullName>
    </recommendedName>
</protein>
<dbReference type="PANTHER" id="PTHR31276">
    <property type="match status" value="1"/>
</dbReference>
<gene>
    <name evidence="1" type="ORF">QJS04_geneDACA001431</name>
</gene>
<reference evidence="1" key="1">
    <citation type="journal article" date="2023" name="Nat. Commun.">
        <title>Diploid and tetraploid genomes of Acorus and the evolution of monocots.</title>
        <authorList>
            <person name="Ma L."/>
            <person name="Liu K.W."/>
            <person name="Li Z."/>
            <person name="Hsiao Y.Y."/>
            <person name="Qi Y."/>
            <person name="Fu T."/>
            <person name="Tang G.D."/>
            <person name="Zhang D."/>
            <person name="Sun W.H."/>
            <person name="Liu D.K."/>
            <person name="Li Y."/>
            <person name="Chen G.Z."/>
            <person name="Liu X.D."/>
            <person name="Liao X.Y."/>
            <person name="Jiang Y.T."/>
            <person name="Yu X."/>
            <person name="Hao Y."/>
            <person name="Huang J."/>
            <person name="Zhao X.W."/>
            <person name="Ke S."/>
            <person name="Chen Y.Y."/>
            <person name="Wu W.L."/>
            <person name="Hsu J.L."/>
            <person name="Lin Y.F."/>
            <person name="Huang M.D."/>
            <person name="Li C.Y."/>
            <person name="Huang L."/>
            <person name="Wang Z.W."/>
            <person name="Zhao X."/>
            <person name="Zhong W.Y."/>
            <person name="Peng D.H."/>
            <person name="Ahmad S."/>
            <person name="Lan S."/>
            <person name="Zhang J.S."/>
            <person name="Tsai W.C."/>
            <person name="Van de Peer Y."/>
            <person name="Liu Z.J."/>
        </authorList>
    </citation>
    <scope>NUCLEOTIDE SEQUENCE</scope>
    <source>
        <strain evidence="1">SCP</strain>
    </source>
</reference>
<dbReference type="NCBIfam" id="TIGR01570">
    <property type="entry name" value="A_thal_3588"/>
    <property type="match status" value="1"/>
</dbReference>
<dbReference type="Proteomes" id="UP001179952">
    <property type="component" value="Unassembled WGS sequence"/>
</dbReference>
<evidence type="ECO:0008006" key="3">
    <source>
        <dbReference type="Google" id="ProtNLM"/>
    </source>
</evidence>